<proteinExistence type="predicted"/>
<organism evidence="1 2">
    <name type="scientific">Lysinibacillus mangiferihumi</name>
    <dbReference type="NCBI Taxonomy" id="1130819"/>
    <lineage>
        <taxon>Bacteria</taxon>
        <taxon>Bacillati</taxon>
        <taxon>Bacillota</taxon>
        <taxon>Bacilli</taxon>
        <taxon>Bacillales</taxon>
        <taxon>Bacillaceae</taxon>
        <taxon>Lysinibacillus</taxon>
    </lineage>
</organism>
<comment type="caution">
    <text evidence="1">The sequence shown here is derived from an EMBL/GenBank/DDBJ whole genome shotgun (WGS) entry which is preliminary data.</text>
</comment>
<accession>A0A4U2YSZ3</accession>
<dbReference type="Proteomes" id="UP000308744">
    <property type="component" value="Unassembled WGS sequence"/>
</dbReference>
<sequence>MEHSESTVIKILFEMSGITKERITSELRELINETARQEILFWDIDDIMRATTFKKTFLEEHILCDPRIKQYERQRGFKGKRVWLYEPTAKTITNIIMNEWN</sequence>
<protein>
    <submittedName>
        <fullName evidence="1">Uncharacterized protein</fullName>
    </submittedName>
</protein>
<dbReference type="AlphaFoldDB" id="A0A4U2YSZ3"/>
<keyword evidence="2" id="KW-1185">Reference proteome</keyword>
<evidence type="ECO:0000313" key="1">
    <source>
        <dbReference type="EMBL" id="TKI63191.1"/>
    </source>
</evidence>
<reference evidence="1 2" key="1">
    <citation type="submission" date="2019-04" db="EMBL/GenBank/DDBJ databases">
        <title>Lysinibacillus genome sequencing.</title>
        <authorList>
            <person name="Dunlap C."/>
        </authorList>
    </citation>
    <scope>NUCLEOTIDE SEQUENCE [LARGE SCALE GENOMIC DNA]</scope>
    <source>
        <strain evidence="1 2">CCTCC AB 2010389</strain>
    </source>
</reference>
<name>A0A4U2YSZ3_9BACI</name>
<gene>
    <name evidence="1" type="ORF">FC756_18570</name>
</gene>
<dbReference type="EMBL" id="SZPU01000071">
    <property type="protein sequence ID" value="TKI63191.1"/>
    <property type="molecule type" value="Genomic_DNA"/>
</dbReference>
<evidence type="ECO:0000313" key="2">
    <source>
        <dbReference type="Proteomes" id="UP000308744"/>
    </source>
</evidence>
<dbReference type="RefSeq" id="WP_107896789.1">
    <property type="nucleotide sequence ID" value="NZ_PYWM01000024.1"/>
</dbReference>